<evidence type="ECO:0000256" key="5">
    <source>
        <dbReference type="ARBA" id="ARBA00022723"/>
    </source>
</evidence>
<organism evidence="11 12">
    <name type="scientific">Galerina marginata (strain CBS 339.88)</name>
    <dbReference type="NCBI Taxonomy" id="685588"/>
    <lineage>
        <taxon>Eukaryota</taxon>
        <taxon>Fungi</taxon>
        <taxon>Dikarya</taxon>
        <taxon>Basidiomycota</taxon>
        <taxon>Agaricomycotina</taxon>
        <taxon>Agaricomycetes</taxon>
        <taxon>Agaricomycetidae</taxon>
        <taxon>Agaricales</taxon>
        <taxon>Agaricineae</taxon>
        <taxon>Strophariaceae</taxon>
        <taxon>Galerina</taxon>
    </lineage>
</organism>
<evidence type="ECO:0000256" key="9">
    <source>
        <dbReference type="PIRSR" id="PIRSR602401-1"/>
    </source>
</evidence>
<evidence type="ECO:0000313" key="11">
    <source>
        <dbReference type="EMBL" id="KDR83471.1"/>
    </source>
</evidence>
<dbReference type="Pfam" id="PF00067">
    <property type="entry name" value="p450"/>
    <property type="match status" value="1"/>
</dbReference>
<dbReference type="GO" id="GO:0016705">
    <property type="term" value="F:oxidoreductase activity, acting on paired donors, with incorporation or reduction of molecular oxygen"/>
    <property type="evidence" value="ECO:0007669"/>
    <property type="project" value="InterPro"/>
</dbReference>
<dbReference type="InterPro" id="IPR050364">
    <property type="entry name" value="Cytochrome_P450_fung"/>
</dbReference>
<name>A0A067TK26_GALM3</name>
<evidence type="ECO:0000256" key="6">
    <source>
        <dbReference type="ARBA" id="ARBA00023002"/>
    </source>
</evidence>
<evidence type="ECO:0000256" key="1">
    <source>
        <dbReference type="ARBA" id="ARBA00001971"/>
    </source>
</evidence>
<comment type="cofactor">
    <cofactor evidence="1 9">
        <name>heme</name>
        <dbReference type="ChEBI" id="CHEBI:30413"/>
    </cofactor>
</comment>
<dbReference type="HOGENOM" id="CLU_001570_2_3_1"/>
<evidence type="ECO:0000256" key="4">
    <source>
        <dbReference type="ARBA" id="ARBA00022617"/>
    </source>
</evidence>
<dbReference type="Gene3D" id="1.10.630.10">
    <property type="entry name" value="Cytochrome P450"/>
    <property type="match status" value="1"/>
</dbReference>
<dbReference type="PANTHER" id="PTHR46300">
    <property type="entry name" value="P450, PUTATIVE (EUROFUNG)-RELATED-RELATED"/>
    <property type="match status" value="1"/>
</dbReference>
<evidence type="ECO:0000256" key="10">
    <source>
        <dbReference type="RuleBase" id="RU000461"/>
    </source>
</evidence>
<proteinExistence type="inferred from homology"/>
<reference evidence="12" key="1">
    <citation type="journal article" date="2014" name="Proc. Natl. Acad. Sci. U.S.A.">
        <title>Extensive sampling of basidiomycete genomes demonstrates inadequacy of the white-rot/brown-rot paradigm for wood decay fungi.</title>
        <authorList>
            <person name="Riley R."/>
            <person name="Salamov A.A."/>
            <person name="Brown D.W."/>
            <person name="Nagy L.G."/>
            <person name="Floudas D."/>
            <person name="Held B.W."/>
            <person name="Levasseur A."/>
            <person name="Lombard V."/>
            <person name="Morin E."/>
            <person name="Otillar R."/>
            <person name="Lindquist E.A."/>
            <person name="Sun H."/>
            <person name="LaButti K.M."/>
            <person name="Schmutz J."/>
            <person name="Jabbour D."/>
            <person name="Luo H."/>
            <person name="Baker S.E."/>
            <person name="Pisabarro A.G."/>
            <person name="Walton J.D."/>
            <person name="Blanchette R.A."/>
            <person name="Henrissat B."/>
            <person name="Martin F."/>
            <person name="Cullen D."/>
            <person name="Hibbett D.S."/>
            <person name="Grigoriev I.V."/>
        </authorList>
    </citation>
    <scope>NUCLEOTIDE SEQUENCE [LARGE SCALE GENOMIC DNA]</scope>
    <source>
        <strain evidence="12">CBS 339.88</strain>
    </source>
</reference>
<comment type="pathway">
    <text evidence="2">Secondary metabolite biosynthesis.</text>
</comment>
<dbReference type="Proteomes" id="UP000027222">
    <property type="component" value="Unassembled WGS sequence"/>
</dbReference>
<dbReference type="OrthoDB" id="2789670at2759"/>
<keyword evidence="4 9" id="KW-0349">Heme</keyword>
<gene>
    <name evidence="11" type="ORF">GALMADRAFT_645322</name>
</gene>
<sequence>MPTEKEWLTFARWGESWGDICSVTVVGQPLIILNSARVASDMLDKKSGIYSDRPVLQMGGELVGWKNTMVLLPYGDRFRRYRRLFHSLIGTSSAVRCYYPSEELEARRFLRRVLMKPDDLSAEVRRTAGAVILRISHGYEVKENQDPFVELADKATEQFSLATAPGGFLVDLIPALRHVPVWFPGASFQRKAQEWSETLCEMVDGPYRFVKQQVLSGSAQISFTSTLLEQKQLSAEEEFDLKWCAASLYSGAADTTVSAMNSFFLALSLHPEAAKIAQAEIDAVVGNARLPTFTDRPLLPYTNALVMEVFRWHTVVPTAVPHRVMQDDIHEGYLIPKGALVIPNIWKFAHDPKVYSNPFKFNPERFLPAKGRTPEPDPREVCFGFGRRICPGLHLADASIWISCATTLAVFNVGKCMENGQVSVPVHEYTTGTIR</sequence>
<dbReference type="PROSITE" id="PS00086">
    <property type="entry name" value="CYTOCHROME_P450"/>
    <property type="match status" value="1"/>
</dbReference>
<evidence type="ECO:0000256" key="8">
    <source>
        <dbReference type="ARBA" id="ARBA00023033"/>
    </source>
</evidence>
<dbReference type="InterPro" id="IPR017972">
    <property type="entry name" value="Cyt_P450_CS"/>
</dbReference>
<keyword evidence="8 10" id="KW-0503">Monooxygenase</keyword>
<evidence type="ECO:0000313" key="12">
    <source>
        <dbReference type="Proteomes" id="UP000027222"/>
    </source>
</evidence>
<dbReference type="CDD" id="cd11065">
    <property type="entry name" value="CYP64-like"/>
    <property type="match status" value="1"/>
</dbReference>
<comment type="similarity">
    <text evidence="3 10">Belongs to the cytochrome P450 family.</text>
</comment>
<dbReference type="InterPro" id="IPR036396">
    <property type="entry name" value="Cyt_P450_sf"/>
</dbReference>
<keyword evidence="7 9" id="KW-0408">Iron</keyword>
<keyword evidence="12" id="KW-1185">Reference proteome</keyword>
<dbReference type="GO" id="GO:0004497">
    <property type="term" value="F:monooxygenase activity"/>
    <property type="evidence" value="ECO:0007669"/>
    <property type="project" value="UniProtKB-KW"/>
</dbReference>
<dbReference type="PRINTS" id="PR00463">
    <property type="entry name" value="EP450I"/>
</dbReference>
<keyword evidence="5 9" id="KW-0479">Metal-binding</keyword>
<dbReference type="EMBL" id="KL142368">
    <property type="protein sequence ID" value="KDR83471.1"/>
    <property type="molecule type" value="Genomic_DNA"/>
</dbReference>
<accession>A0A067TK26</accession>
<protein>
    <recommendedName>
        <fullName evidence="13">Cytochrome P450</fullName>
    </recommendedName>
</protein>
<dbReference type="STRING" id="685588.A0A067TK26"/>
<dbReference type="InterPro" id="IPR002401">
    <property type="entry name" value="Cyt_P450_E_grp-I"/>
</dbReference>
<evidence type="ECO:0000256" key="7">
    <source>
        <dbReference type="ARBA" id="ARBA00023004"/>
    </source>
</evidence>
<evidence type="ECO:0000256" key="2">
    <source>
        <dbReference type="ARBA" id="ARBA00005179"/>
    </source>
</evidence>
<keyword evidence="6 10" id="KW-0560">Oxidoreductase</keyword>
<dbReference type="InterPro" id="IPR001128">
    <property type="entry name" value="Cyt_P450"/>
</dbReference>
<evidence type="ECO:0008006" key="13">
    <source>
        <dbReference type="Google" id="ProtNLM"/>
    </source>
</evidence>
<dbReference type="SUPFAM" id="SSF48264">
    <property type="entry name" value="Cytochrome P450"/>
    <property type="match status" value="1"/>
</dbReference>
<dbReference type="AlphaFoldDB" id="A0A067TK26"/>
<dbReference type="GO" id="GO:0005506">
    <property type="term" value="F:iron ion binding"/>
    <property type="evidence" value="ECO:0007669"/>
    <property type="project" value="InterPro"/>
</dbReference>
<dbReference type="PANTHER" id="PTHR46300:SF12">
    <property type="entry name" value="P450, PUTATIVE (EUROFUNG)-RELATED"/>
    <property type="match status" value="1"/>
</dbReference>
<dbReference type="GO" id="GO:0020037">
    <property type="term" value="F:heme binding"/>
    <property type="evidence" value="ECO:0007669"/>
    <property type="project" value="InterPro"/>
</dbReference>
<feature type="binding site" description="axial binding residue" evidence="9">
    <location>
        <position position="390"/>
    </location>
    <ligand>
        <name>heme</name>
        <dbReference type="ChEBI" id="CHEBI:30413"/>
    </ligand>
    <ligandPart>
        <name>Fe</name>
        <dbReference type="ChEBI" id="CHEBI:18248"/>
    </ligandPart>
</feature>
<evidence type="ECO:0000256" key="3">
    <source>
        <dbReference type="ARBA" id="ARBA00010617"/>
    </source>
</evidence>